<comment type="caution">
    <text evidence="1">The sequence shown here is derived from an EMBL/GenBank/DDBJ whole genome shotgun (WGS) entry which is preliminary data.</text>
</comment>
<dbReference type="EMBL" id="JAPWTK010000069">
    <property type="protein sequence ID" value="KAJ8952390.1"/>
    <property type="molecule type" value="Genomic_DNA"/>
</dbReference>
<gene>
    <name evidence="1" type="ORF">NQ318_014481</name>
</gene>
<evidence type="ECO:0000313" key="2">
    <source>
        <dbReference type="Proteomes" id="UP001162162"/>
    </source>
</evidence>
<name>A0AAV8YN91_9CUCU</name>
<sequence>MITVPDWGIVSNISVSNSVQGDRFERIETNYDAGLEKCPVTQSSARMFVNQRNHKPETFNFKQLPNVVAAVITSSPYKNNFIDKNKKKLEKENKLTKTKNKKKTGRKKISWYSIFGYFPLFLSHHLCSSESELVPHRSINTLRRSASRCSRFSSPSGRDAGWKTLVSPGRAAVHIAWF</sequence>
<dbReference type="AlphaFoldDB" id="A0AAV8YN91"/>
<reference evidence="1" key="1">
    <citation type="journal article" date="2023" name="Insect Mol. Biol.">
        <title>Genome sequencing provides insights into the evolution of gene families encoding plant cell wall-degrading enzymes in longhorned beetles.</title>
        <authorList>
            <person name="Shin N.R."/>
            <person name="Okamura Y."/>
            <person name="Kirsch R."/>
            <person name="Pauchet Y."/>
        </authorList>
    </citation>
    <scope>NUCLEOTIDE SEQUENCE</scope>
    <source>
        <strain evidence="1">AMC_N1</strain>
    </source>
</reference>
<dbReference type="Proteomes" id="UP001162162">
    <property type="component" value="Unassembled WGS sequence"/>
</dbReference>
<keyword evidence="2" id="KW-1185">Reference proteome</keyword>
<evidence type="ECO:0000313" key="1">
    <source>
        <dbReference type="EMBL" id="KAJ8952390.1"/>
    </source>
</evidence>
<accession>A0AAV8YN91</accession>
<organism evidence="1 2">
    <name type="scientific">Aromia moschata</name>
    <dbReference type="NCBI Taxonomy" id="1265417"/>
    <lineage>
        <taxon>Eukaryota</taxon>
        <taxon>Metazoa</taxon>
        <taxon>Ecdysozoa</taxon>
        <taxon>Arthropoda</taxon>
        <taxon>Hexapoda</taxon>
        <taxon>Insecta</taxon>
        <taxon>Pterygota</taxon>
        <taxon>Neoptera</taxon>
        <taxon>Endopterygota</taxon>
        <taxon>Coleoptera</taxon>
        <taxon>Polyphaga</taxon>
        <taxon>Cucujiformia</taxon>
        <taxon>Chrysomeloidea</taxon>
        <taxon>Cerambycidae</taxon>
        <taxon>Cerambycinae</taxon>
        <taxon>Callichromatini</taxon>
        <taxon>Aromia</taxon>
    </lineage>
</organism>
<protein>
    <submittedName>
        <fullName evidence="1">Uncharacterized protein</fullName>
    </submittedName>
</protein>
<proteinExistence type="predicted"/>